<accession>A0A9N7MMK1</accession>
<dbReference type="InterPro" id="IPR036259">
    <property type="entry name" value="MFS_trans_sf"/>
</dbReference>
<evidence type="ECO:0000256" key="2">
    <source>
        <dbReference type="SAM" id="Phobius"/>
    </source>
</evidence>
<dbReference type="OrthoDB" id="1730117at2759"/>
<feature type="transmembrane region" description="Helical" evidence="2">
    <location>
        <begin position="123"/>
        <end position="141"/>
    </location>
</feature>
<feature type="transmembrane region" description="Helical" evidence="2">
    <location>
        <begin position="405"/>
        <end position="428"/>
    </location>
</feature>
<feature type="transmembrane region" description="Helical" evidence="2">
    <location>
        <begin position="232"/>
        <end position="251"/>
    </location>
</feature>
<organism evidence="3 4">
    <name type="scientific">Striga hermonthica</name>
    <name type="common">Purple witchweed</name>
    <name type="synonym">Buchnera hermonthica</name>
    <dbReference type="NCBI Taxonomy" id="68872"/>
    <lineage>
        <taxon>Eukaryota</taxon>
        <taxon>Viridiplantae</taxon>
        <taxon>Streptophyta</taxon>
        <taxon>Embryophyta</taxon>
        <taxon>Tracheophyta</taxon>
        <taxon>Spermatophyta</taxon>
        <taxon>Magnoliopsida</taxon>
        <taxon>eudicotyledons</taxon>
        <taxon>Gunneridae</taxon>
        <taxon>Pentapetalae</taxon>
        <taxon>asterids</taxon>
        <taxon>lamiids</taxon>
        <taxon>Lamiales</taxon>
        <taxon>Orobanchaceae</taxon>
        <taxon>Buchnereae</taxon>
        <taxon>Striga</taxon>
    </lineage>
</organism>
<feature type="transmembrane region" description="Helical" evidence="2">
    <location>
        <begin position="380"/>
        <end position="399"/>
    </location>
</feature>
<feature type="transmembrane region" description="Helical" evidence="2">
    <location>
        <begin position="351"/>
        <end position="368"/>
    </location>
</feature>
<reference evidence="3" key="1">
    <citation type="submission" date="2019-12" db="EMBL/GenBank/DDBJ databases">
        <authorList>
            <person name="Scholes J."/>
        </authorList>
    </citation>
    <scope>NUCLEOTIDE SEQUENCE</scope>
</reference>
<keyword evidence="4" id="KW-1185">Reference proteome</keyword>
<keyword evidence="2" id="KW-0812">Transmembrane</keyword>
<evidence type="ECO:0000313" key="4">
    <source>
        <dbReference type="Proteomes" id="UP001153555"/>
    </source>
</evidence>
<dbReference type="SUPFAM" id="SSF103473">
    <property type="entry name" value="MFS general substrate transporter"/>
    <property type="match status" value="1"/>
</dbReference>
<feature type="transmembrane region" description="Helical" evidence="2">
    <location>
        <begin position="266"/>
        <end position="286"/>
    </location>
</feature>
<evidence type="ECO:0000313" key="3">
    <source>
        <dbReference type="EMBL" id="CAA0808321.1"/>
    </source>
</evidence>
<dbReference type="FunFam" id="1.20.1250.20:FF:000267">
    <property type="entry name" value="AT3g60070/T2O9_50"/>
    <property type="match status" value="1"/>
</dbReference>
<feature type="transmembrane region" description="Helical" evidence="2">
    <location>
        <begin position="186"/>
        <end position="204"/>
    </location>
</feature>
<dbReference type="PANTHER" id="PTHR11328">
    <property type="entry name" value="MAJOR FACILITATOR SUPERFAMILY DOMAIN-CONTAINING PROTEIN"/>
    <property type="match status" value="1"/>
</dbReference>
<evidence type="ECO:0000256" key="1">
    <source>
        <dbReference type="ARBA" id="ARBA00044504"/>
    </source>
</evidence>
<dbReference type="AlphaFoldDB" id="A0A9N7MMK1"/>
<protein>
    <submittedName>
        <fullName evidence="3">Major facilitator superfamily protein</fullName>
    </submittedName>
</protein>
<dbReference type="GO" id="GO:0005886">
    <property type="term" value="C:plasma membrane"/>
    <property type="evidence" value="ECO:0007669"/>
    <property type="project" value="TreeGrafter"/>
</dbReference>
<sequence>MEPVRRRSNIGHSLILIAKAARQHHRRRLGVKALVDITSFFDSSSIEKGHDVKDGGHFKLVLSGKNPGMAGGPTDDESGTRPLGRCSVFYYGVGHMLNDVTSACWFTYLLVFLTDIGLPPRDAAVVMLSGQIADGFTTIFAGELIDRYGHFKVWHAAGSVLVAVSFSSVFGGCLSCKIVGSNSSSMQTIGYSFFAAIFNVGWAATQVSHMSMVNCITLNSTSRVVLASCRNAFAMIANLSLYAVAFVVFQINSSGSVIDVENQYRWIAYSSIFIGCCFVGVFHLGTAEPRLKREAREKGHARISWTYWFKKLLYYQVALVYVLTRLITNVSQAFLAFYVINDLQMAQSSKAVVPAVIYICSFVVSILLQEITWDGWRLKAFYSTGGLLWIVSGSVILFLPSSMNAFMYILSIVIGVANALMMVSGVSMQSFLVGEDLNGCAFVYGSLSFLDKILCGLALSVLESYQSSVPQVRSCHHLHSFFSITRYGLGLVPAFSAFLGLLVTLRMKLPEPHITPLIQPLLE</sequence>
<dbReference type="GO" id="GO:0008643">
    <property type="term" value="P:carbohydrate transport"/>
    <property type="evidence" value="ECO:0007669"/>
    <property type="project" value="InterPro"/>
</dbReference>
<dbReference type="Pfam" id="PF13347">
    <property type="entry name" value="MFS_2"/>
    <property type="match status" value="1"/>
</dbReference>
<keyword evidence="2" id="KW-1133">Transmembrane helix</keyword>
<feature type="transmembrane region" description="Helical" evidence="2">
    <location>
        <begin position="88"/>
        <end position="111"/>
    </location>
</feature>
<dbReference type="EMBL" id="CACSLK010002889">
    <property type="protein sequence ID" value="CAA0808321.1"/>
    <property type="molecule type" value="Genomic_DNA"/>
</dbReference>
<dbReference type="PANTHER" id="PTHR11328:SF28">
    <property type="entry name" value="MAJOR FACILITATOR SUPERFAMILY DOMAIN-CONTAINING PROTEIN 12"/>
    <property type="match status" value="1"/>
</dbReference>
<proteinExistence type="inferred from homology"/>
<feature type="transmembrane region" description="Helical" evidence="2">
    <location>
        <begin position="153"/>
        <end position="180"/>
    </location>
</feature>
<dbReference type="InterPro" id="IPR039672">
    <property type="entry name" value="MFS_2"/>
</dbReference>
<gene>
    <name evidence="3" type="ORF">SHERM_10621</name>
</gene>
<comment type="similarity">
    <text evidence="1">Belongs to the major facilitator superfamily. Phosphate:H(+) symporter (TC 2.A.1.9) family.</text>
</comment>
<feature type="transmembrane region" description="Helical" evidence="2">
    <location>
        <begin position="312"/>
        <end position="339"/>
    </location>
</feature>
<feature type="transmembrane region" description="Helical" evidence="2">
    <location>
        <begin position="440"/>
        <end position="462"/>
    </location>
</feature>
<dbReference type="Gene3D" id="1.20.1250.20">
    <property type="entry name" value="MFS general substrate transporter like domains"/>
    <property type="match status" value="1"/>
</dbReference>
<comment type="caution">
    <text evidence="3">The sequence shown here is derived from an EMBL/GenBank/DDBJ whole genome shotgun (WGS) entry which is preliminary data.</text>
</comment>
<name>A0A9N7MMK1_STRHE</name>
<keyword evidence="2" id="KW-0472">Membrane</keyword>
<dbReference type="Proteomes" id="UP001153555">
    <property type="component" value="Unassembled WGS sequence"/>
</dbReference>
<feature type="transmembrane region" description="Helical" evidence="2">
    <location>
        <begin position="487"/>
        <end position="505"/>
    </location>
</feature>
<dbReference type="GO" id="GO:0015293">
    <property type="term" value="F:symporter activity"/>
    <property type="evidence" value="ECO:0007669"/>
    <property type="project" value="InterPro"/>
</dbReference>